<feature type="compositionally biased region" description="Basic and acidic residues" evidence="1">
    <location>
        <begin position="50"/>
        <end position="71"/>
    </location>
</feature>
<dbReference type="PANTHER" id="PTHR14237:SF80">
    <property type="entry name" value="MOLYBDENUM COFACTOR SULFURASE"/>
    <property type="match status" value="1"/>
</dbReference>
<dbReference type="InterPro" id="IPR015421">
    <property type="entry name" value="PyrdxlP-dep_Trfase_major"/>
</dbReference>
<dbReference type="GO" id="GO:0008265">
    <property type="term" value="F:molybdenum cofactor sulfurtransferase activity"/>
    <property type="evidence" value="ECO:0007669"/>
    <property type="project" value="TreeGrafter"/>
</dbReference>
<feature type="domain" description="Aminotransferase class V" evidence="2">
    <location>
        <begin position="128"/>
        <end position="549"/>
    </location>
</feature>
<dbReference type="InterPro" id="IPR015422">
    <property type="entry name" value="PyrdxlP-dep_Trfase_small"/>
</dbReference>
<dbReference type="OrthoDB" id="10264306at2759"/>
<comment type="caution">
    <text evidence="3">The sequence shown here is derived from an EMBL/GenBank/DDBJ whole genome shotgun (WGS) entry which is preliminary data.</text>
</comment>
<sequence>MGSAASCHRPPPSASKEPRKRLFSRKRSTAVFSPGGAETSRSNTLSSSHELSKEVPNEKPSGHHFQDEKSGSRHSAPIHSSDYHPEDAEEREAFDKFIREYPEYQQTSIIDTLRRTDFTRLARGNETYVDYMGGAVYPESLVKTHSDFLSRNILGNTHSVSNSSKLSLQCADEARDAVLKHFGASSDYTVVFTSNASGALKLVGESFPFVAGSKLVIGVDSHNSVHGIREFASYKDGQTVYIPTTSQGGFDIPTAKDILLQNRPNSDSNSQSAPSLFVLTAQSNITNSKTPLSMAEYAASIGYHTVVDGAALAATSLINISEYPIDAMAVSFYKMFGYPTGVGALIVKKSFLAQLKRPWFSGGNVDIVQIPGSIFTRVKASHEQFEDGTINYTQLPTITYGLNFISAYLPFLPLRLSLLLSYLTTSLSELRHVTTGQPVLRVLSRLPGQRLKSVGEQSDVGSVVSMIFFGPDGRILPNTFVEYAASTQNISLRTGCMCNPGGAAALLGLTTEMQNMYPGITSAEMEVQLGRQLGVVRVSLGLASSFEDVRKVIKFAASIGDEPDRMLLWKRWEEYQSSEAH</sequence>
<evidence type="ECO:0000256" key="1">
    <source>
        <dbReference type="SAM" id="MobiDB-lite"/>
    </source>
</evidence>
<dbReference type="AlphaFoldDB" id="A0A8H5AX27"/>
<organism evidence="3 4">
    <name type="scientific">Psilocybe cf. subviscida</name>
    <dbReference type="NCBI Taxonomy" id="2480587"/>
    <lineage>
        <taxon>Eukaryota</taxon>
        <taxon>Fungi</taxon>
        <taxon>Dikarya</taxon>
        <taxon>Basidiomycota</taxon>
        <taxon>Agaricomycotina</taxon>
        <taxon>Agaricomycetes</taxon>
        <taxon>Agaricomycetidae</taxon>
        <taxon>Agaricales</taxon>
        <taxon>Agaricineae</taxon>
        <taxon>Strophariaceae</taxon>
        <taxon>Psilocybe</taxon>
    </lineage>
</organism>
<dbReference type="Gene3D" id="3.90.1150.10">
    <property type="entry name" value="Aspartate Aminotransferase, domain 1"/>
    <property type="match status" value="1"/>
</dbReference>
<evidence type="ECO:0000313" key="3">
    <source>
        <dbReference type="EMBL" id="KAF5312158.1"/>
    </source>
</evidence>
<gene>
    <name evidence="3" type="ORF">D9619_002565</name>
</gene>
<dbReference type="Pfam" id="PF00266">
    <property type="entry name" value="Aminotran_5"/>
    <property type="match status" value="1"/>
</dbReference>
<dbReference type="Proteomes" id="UP000567179">
    <property type="component" value="Unassembled WGS sequence"/>
</dbReference>
<dbReference type="InterPro" id="IPR015424">
    <property type="entry name" value="PyrdxlP-dep_Trfase"/>
</dbReference>
<feature type="compositionally biased region" description="Basic residues" evidence="1">
    <location>
        <begin position="18"/>
        <end position="28"/>
    </location>
</feature>
<reference evidence="3 4" key="1">
    <citation type="journal article" date="2020" name="ISME J.">
        <title>Uncovering the hidden diversity of litter-decomposition mechanisms in mushroom-forming fungi.</title>
        <authorList>
            <person name="Floudas D."/>
            <person name="Bentzer J."/>
            <person name="Ahren D."/>
            <person name="Johansson T."/>
            <person name="Persson P."/>
            <person name="Tunlid A."/>
        </authorList>
    </citation>
    <scope>NUCLEOTIDE SEQUENCE [LARGE SCALE GENOMIC DNA]</scope>
    <source>
        <strain evidence="3 4">CBS 101986</strain>
    </source>
</reference>
<evidence type="ECO:0000313" key="4">
    <source>
        <dbReference type="Proteomes" id="UP000567179"/>
    </source>
</evidence>
<feature type="region of interest" description="Disordered" evidence="1">
    <location>
        <begin position="1"/>
        <end position="89"/>
    </location>
</feature>
<dbReference type="PANTHER" id="PTHR14237">
    <property type="entry name" value="MOLYBDOPTERIN COFACTOR SULFURASE MOSC"/>
    <property type="match status" value="1"/>
</dbReference>
<evidence type="ECO:0000259" key="2">
    <source>
        <dbReference type="Pfam" id="PF00266"/>
    </source>
</evidence>
<feature type="compositionally biased region" description="Polar residues" evidence="1">
    <location>
        <begin position="39"/>
        <end position="49"/>
    </location>
</feature>
<dbReference type="SUPFAM" id="SSF53383">
    <property type="entry name" value="PLP-dependent transferases"/>
    <property type="match status" value="1"/>
</dbReference>
<keyword evidence="4" id="KW-1185">Reference proteome</keyword>
<accession>A0A8H5AX27</accession>
<dbReference type="EMBL" id="JAACJJ010000056">
    <property type="protein sequence ID" value="KAF5312158.1"/>
    <property type="molecule type" value="Genomic_DNA"/>
</dbReference>
<dbReference type="GO" id="GO:0043545">
    <property type="term" value="P:molybdopterin cofactor metabolic process"/>
    <property type="evidence" value="ECO:0007669"/>
    <property type="project" value="TreeGrafter"/>
</dbReference>
<protein>
    <recommendedName>
        <fullName evidence="2">Aminotransferase class V domain-containing protein</fullName>
    </recommendedName>
</protein>
<dbReference type="Gene3D" id="3.40.640.10">
    <property type="entry name" value="Type I PLP-dependent aspartate aminotransferase-like (Major domain)"/>
    <property type="match status" value="1"/>
</dbReference>
<name>A0A8H5AX27_9AGAR</name>
<dbReference type="InterPro" id="IPR000192">
    <property type="entry name" value="Aminotrans_V_dom"/>
</dbReference>
<proteinExistence type="predicted"/>